<dbReference type="Proteomes" id="UP000438429">
    <property type="component" value="Unassembled WGS sequence"/>
</dbReference>
<sequence length="158" mass="17448">MAPTASALLMNGDNNSLRCEYETESQDTWDRMSIRTQTTSLSSVLEEDEEQTASAKRDSVLLVRLPGNCDVTGAKRRVTEGDEGGRHRHGNMKNDEAASQTCSSTVARLKKQTRRITENQSIDRLPLIPEIRNNESDVDPDISETVCSSYHTSAACVS</sequence>
<evidence type="ECO:0000256" key="1">
    <source>
        <dbReference type="SAM" id="MobiDB-lite"/>
    </source>
</evidence>
<gene>
    <name evidence="2" type="ORF">F2P81_021665</name>
</gene>
<organism evidence="2 3">
    <name type="scientific">Scophthalmus maximus</name>
    <name type="common">Turbot</name>
    <name type="synonym">Psetta maxima</name>
    <dbReference type="NCBI Taxonomy" id="52904"/>
    <lineage>
        <taxon>Eukaryota</taxon>
        <taxon>Metazoa</taxon>
        <taxon>Chordata</taxon>
        <taxon>Craniata</taxon>
        <taxon>Vertebrata</taxon>
        <taxon>Euteleostomi</taxon>
        <taxon>Actinopterygii</taxon>
        <taxon>Neopterygii</taxon>
        <taxon>Teleostei</taxon>
        <taxon>Neoteleostei</taxon>
        <taxon>Acanthomorphata</taxon>
        <taxon>Carangaria</taxon>
        <taxon>Pleuronectiformes</taxon>
        <taxon>Pleuronectoidei</taxon>
        <taxon>Scophthalmidae</taxon>
        <taxon>Scophthalmus</taxon>
    </lineage>
</organism>
<comment type="caution">
    <text evidence="2">The sequence shown here is derived from an EMBL/GenBank/DDBJ whole genome shotgun (WGS) entry which is preliminary data.</text>
</comment>
<reference evidence="2 3" key="1">
    <citation type="submission" date="2019-06" db="EMBL/GenBank/DDBJ databases">
        <title>Draft genomes of female and male turbot (Scophthalmus maximus).</title>
        <authorList>
            <person name="Xu H."/>
            <person name="Xu X.-W."/>
            <person name="Shao C."/>
            <person name="Chen S."/>
        </authorList>
    </citation>
    <scope>NUCLEOTIDE SEQUENCE [LARGE SCALE GENOMIC DNA]</scope>
    <source>
        <strain evidence="2">Ysfricsl-2016a</strain>
        <tissue evidence="2">Blood</tissue>
    </source>
</reference>
<accession>A0A6A4S431</accession>
<protein>
    <submittedName>
        <fullName evidence="2">Uncharacterized protein</fullName>
    </submittedName>
</protein>
<proteinExistence type="predicted"/>
<evidence type="ECO:0000313" key="3">
    <source>
        <dbReference type="Proteomes" id="UP000438429"/>
    </source>
</evidence>
<name>A0A6A4S431_SCOMX</name>
<feature type="region of interest" description="Disordered" evidence="1">
    <location>
        <begin position="73"/>
        <end position="102"/>
    </location>
</feature>
<evidence type="ECO:0000313" key="2">
    <source>
        <dbReference type="EMBL" id="KAF0026928.1"/>
    </source>
</evidence>
<dbReference type="EMBL" id="VEVO01000019">
    <property type="protein sequence ID" value="KAF0026928.1"/>
    <property type="molecule type" value="Genomic_DNA"/>
</dbReference>
<dbReference type="AlphaFoldDB" id="A0A6A4S431"/>